<dbReference type="InterPro" id="IPR000415">
    <property type="entry name" value="Nitroreductase-like"/>
</dbReference>
<evidence type="ECO:0000256" key="7">
    <source>
        <dbReference type="SAM" id="MobiDB-lite"/>
    </source>
</evidence>
<dbReference type="GO" id="GO:0005634">
    <property type="term" value="C:nucleus"/>
    <property type="evidence" value="ECO:0007669"/>
    <property type="project" value="UniProtKB-SubCell"/>
</dbReference>
<dbReference type="GO" id="GO:0034599">
    <property type="term" value="P:cellular response to oxidative stress"/>
    <property type="evidence" value="ECO:0007669"/>
    <property type="project" value="InterPro"/>
</dbReference>
<comment type="subcellular location">
    <subcellularLocation>
        <location evidence="2">Cytoplasm</location>
    </subcellularLocation>
    <subcellularLocation>
        <location evidence="1">Nucleus</location>
    </subcellularLocation>
</comment>
<dbReference type="Pfam" id="PF00881">
    <property type="entry name" value="Nitroreductase"/>
    <property type="match status" value="1"/>
</dbReference>
<dbReference type="GO" id="GO:0016491">
    <property type="term" value="F:oxidoreductase activity"/>
    <property type="evidence" value="ECO:0007669"/>
    <property type="project" value="UniProtKB-KW"/>
</dbReference>
<dbReference type="AlphaFoldDB" id="A0A8H6DTX9"/>
<protein>
    <recommendedName>
        <fullName evidence="8">Nitroreductase domain-containing protein</fullName>
    </recommendedName>
</protein>
<dbReference type="EMBL" id="WNKQ01000011">
    <property type="protein sequence ID" value="KAF5848326.1"/>
    <property type="molecule type" value="Genomic_DNA"/>
</dbReference>
<dbReference type="Proteomes" id="UP000624244">
    <property type="component" value="Unassembled WGS sequence"/>
</dbReference>
<dbReference type="InterPro" id="IPR029479">
    <property type="entry name" value="Nitroreductase"/>
</dbReference>
<dbReference type="PANTHER" id="PTHR43035:SF1">
    <property type="entry name" value="FATTY ACID REPRESSION MUTANT PROTEIN 2-RELATED"/>
    <property type="match status" value="1"/>
</dbReference>
<gene>
    <name evidence="9" type="ORF">GGP41_005677</name>
</gene>
<reference evidence="9" key="1">
    <citation type="submission" date="2019-11" db="EMBL/GenBank/DDBJ databases">
        <title>Bipolaris sorokiniana Genome sequencing.</title>
        <authorList>
            <person name="Wang H."/>
        </authorList>
    </citation>
    <scope>NUCLEOTIDE SEQUENCE</scope>
</reference>
<evidence type="ECO:0000313" key="10">
    <source>
        <dbReference type="Proteomes" id="UP000624244"/>
    </source>
</evidence>
<evidence type="ECO:0000256" key="4">
    <source>
        <dbReference type="ARBA" id="ARBA00022490"/>
    </source>
</evidence>
<name>A0A8H6DTX9_COCSA</name>
<dbReference type="SUPFAM" id="SSF55469">
    <property type="entry name" value="FMN-dependent nitroreductase-like"/>
    <property type="match status" value="1"/>
</dbReference>
<dbReference type="GO" id="GO:0005737">
    <property type="term" value="C:cytoplasm"/>
    <property type="evidence" value="ECO:0007669"/>
    <property type="project" value="UniProtKB-SubCell"/>
</dbReference>
<dbReference type="InterPro" id="IPR033877">
    <property type="entry name" value="Frm2/Hbn1"/>
</dbReference>
<proteinExistence type="inferred from homology"/>
<evidence type="ECO:0000256" key="2">
    <source>
        <dbReference type="ARBA" id="ARBA00004496"/>
    </source>
</evidence>
<evidence type="ECO:0000256" key="5">
    <source>
        <dbReference type="ARBA" id="ARBA00023002"/>
    </source>
</evidence>
<dbReference type="FunFam" id="3.40.109.10:FF:000001">
    <property type="entry name" value="Nitroreductase family"/>
    <property type="match status" value="1"/>
</dbReference>
<keyword evidence="4" id="KW-0963">Cytoplasm</keyword>
<evidence type="ECO:0000256" key="1">
    <source>
        <dbReference type="ARBA" id="ARBA00004123"/>
    </source>
</evidence>
<evidence type="ECO:0000313" key="9">
    <source>
        <dbReference type="EMBL" id="KAF5848326.1"/>
    </source>
</evidence>
<evidence type="ECO:0000259" key="8">
    <source>
        <dbReference type="Pfam" id="PF00881"/>
    </source>
</evidence>
<keyword evidence="6" id="KW-0539">Nucleus</keyword>
<accession>A0A8H6DTX9</accession>
<evidence type="ECO:0000256" key="3">
    <source>
        <dbReference type="ARBA" id="ARBA00007118"/>
    </source>
</evidence>
<sequence length="319" mass="35195">MAVLAARSLFIGLISGLLLALLLRNILAPTEFQSPAQDISEDRLSTDSPLQLSESMVQMLSNTLRAARYRAWVGGGYKSVASPLHLTPQSSIPSSTTPSKLASSSSAFSTKPPLMSAQKSFLDAVKERRTIYALNKQSPISDKKIAELAELALLNVPSSFNSQSTRLVVLLNKDHDQFWDYVLEVLKPLTPEDKFAGTQERVGGFKAGYGTILFYEDPEPVEGLRKAFPPYAHHFGDWSEQTNAMHQYALWVALEAEGFGANLQHYNPVVDPKAAEHWKIPLDWKLRAQLVFGGRAGEAGEKEHKPTHGTRLFVHGAKI</sequence>
<feature type="domain" description="Nitroreductase" evidence="8">
    <location>
        <begin position="125"/>
        <end position="293"/>
    </location>
</feature>
<organism evidence="9 10">
    <name type="scientific">Cochliobolus sativus</name>
    <name type="common">Common root rot and spot blotch fungus</name>
    <name type="synonym">Bipolaris sorokiniana</name>
    <dbReference type="NCBI Taxonomy" id="45130"/>
    <lineage>
        <taxon>Eukaryota</taxon>
        <taxon>Fungi</taxon>
        <taxon>Dikarya</taxon>
        <taxon>Ascomycota</taxon>
        <taxon>Pezizomycotina</taxon>
        <taxon>Dothideomycetes</taxon>
        <taxon>Pleosporomycetidae</taxon>
        <taxon>Pleosporales</taxon>
        <taxon>Pleosporineae</taxon>
        <taxon>Pleosporaceae</taxon>
        <taxon>Bipolaris</taxon>
    </lineage>
</organism>
<dbReference type="Gene3D" id="3.40.109.10">
    <property type="entry name" value="NADH Oxidase"/>
    <property type="match status" value="1"/>
</dbReference>
<feature type="region of interest" description="Disordered" evidence="7">
    <location>
        <begin position="88"/>
        <end position="112"/>
    </location>
</feature>
<dbReference type="CDD" id="cd02140">
    <property type="entry name" value="Frm2-like"/>
    <property type="match status" value="1"/>
</dbReference>
<comment type="caution">
    <text evidence="9">The sequence shown here is derived from an EMBL/GenBank/DDBJ whole genome shotgun (WGS) entry which is preliminary data.</text>
</comment>
<comment type="similarity">
    <text evidence="3">Belongs to the nitroreductase family.</text>
</comment>
<evidence type="ECO:0000256" key="6">
    <source>
        <dbReference type="ARBA" id="ARBA00023242"/>
    </source>
</evidence>
<keyword evidence="5" id="KW-0560">Oxidoreductase</keyword>
<dbReference type="PANTHER" id="PTHR43035">
    <property type="entry name" value="FATTY ACID REPRESSION MUTANT PROTEIN 2-RELATED"/>
    <property type="match status" value="1"/>
</dbReference>